<dbReference type="EMBL" id="KX765008">
    <property type="protein sequence ID" value="AOZ56095.1"/>
    <property type="molecule type" value="Genomic_DNA"/>
</dbReference>
<dbReference type="Gene3D" id="1.10.1650.10">
    <property type="match status" value="1"/>
</dbReference>
<protein>
    <recommendedName>
        <fullName evidence="4">Large ribosomal subunit protein eL19</fullName>
    </recommendedName>
</protein>
<accession>A0A1L2JK57</accession>
<dbReference type="Pfam" id="PF25476">
    <property type="entry name" value="Ribosomal_L19e_C"/>
    <property type="match status" value="1"/>
</dbReference>
<dbReference type="InterPro" id="IPR015972">
    <property type="entry name" value="Ribosomal_eL19_dom1"/>
</dbReference>
<dbReference type="InterPro" id="IPR057260">
    <property type="entry name" value="Ribosomal_L19e_C"/>
</dbReference>
<evidence type="ECO:0000259" key="5">
    <source>
        <dbReference type="SMART" id="SM01416"/>
    </source>
</evidence>
<keyword evidence="3 4" id="KW-0687">Ribonucleoprotein</keyword>
<keyword evidence="4" id="KW-0699">rRNA-binding</keyword>
<evidence type="ECO:0000256" key="4">
    <source>
        <dbReference type="HAMAP-Rule" id="MF_01475"/>
    </source>
</evidence>
<dbReference type="GO" id="GO:0022625">
    <property type="term" value="C:cytosolic large ribosomal subunit"/>
    <property type="evidence" value="ECO:0007669"/>
    <property type="project" value="InterPro"/>
</dbReference>
<dbReference type="InterPro" id="IPR035970">
    <property type="entry name" value="60S_ribosomal_eL19_sf"/>
</dbReference>
<dbReference type="Gene3D" id="1.10.1200.240">
    <property type="match status" value="1"/>
</dbReference>
<dbReference type="NCBIfam" id="NF006343">
    <property type="entry name" value="PRK08570.1"/>
    <property type="match status" value="1"/>
</dbReference>
<dbReference type="Pfam" id="PF01280">
    <property type="entry name" value="Ribosomal_L19e"/>
    <property type="match status" value="1"/>
</dbReference>
<feature type="domain" description="Large ribosomal subunit protein eL19" evidence="5">
    <location>
        <begin position="10"/>
        <end position="145"/>
    </location>
</feature>
<keyword evidence="2 4" id="KW-0689">Ribosomal protein</keyword>
<dbReference type="HAMAP" id="MF_01475">
    <property type="entry name" value="Ribosomal_eL19"/>
    <property type="match status" value="1"/>
</dbReference>
<dbReference type="PANTHER" id="PTHR10722">
    <property type="entry name" value="60S RIBOSOMAL PROTEIN L19"/>
    <property type="match status" value="1"/>
</dbReference>
<evidence type="ECO:0000313" key="6">
    <source>
        <dbReference type="EMBL" id="AOZ56095.1"/>
    </source>
</evidence>
<comment type="similarity">
    <text evidence="1 4">Belongs to the eukaryotic ribosomal protein eL19 family.</text>
</comment>
<dbReference type="InterPro" id="IPR057259">
    <property type="entry name" value="Ribosomal_L19e"/>
</dbReference>
<keyword evidence="4" id="KW-0694">RNA-binding</keyword>
<dbReference type="GO" id="GO:0070180">
    <property type="term" value="F:large ribosomal subunit rRNA binding"/>
    <property type="evidence" value="ECO:0007669"/>
    <property type="project" value="UniProtKB-UniRule"/>
</dbReference>
<comment type="subunit">
    <text evidence="4">Part of the 50S ribosomal subunit.</text>
</comment>
<name>A0A1L2JK57_9CREN</name>
<dbReference type="SUPFAM" id="SSF48140">
    <property type="entry name" value="Ribosomal protein L19 (L19e)"/>
    <property type="match status" value="1"/>
</dbReference>
<evidence type="ECO:0000256" key="3">
    <source>
        <dbReference type="ARBA" id="ARBA00023274"/>
    </source>
</evidence>
<dbReference type="SMART" id="SM01416">
    <property type="entry name" value="Ribosomal_L19e"/>
    <property type="match status" value="1"/>
</dbReference>
<comment type="function">
    <text evidence="4">Binds to the 23S rRNA.</text>
</comment>
<evidence type="ECO:0000256" key="1">
    <source>
        <dbReference type="ARBA" id="ARBA00011082"/>
    </source>
</evidence>
<proteinExistence type="inferred from homology"/>
<gene>
    <name evidence="4" type="primary">rpl19e</name>
</gene>
<reference evidence="6" key="1">
    <citation type="journal article" date="2017" name="Nature">
        <title>Metagenomic exploration of ASGARD archaea illuminates the origin of cellular complexity in eukaryotes.</title>
        <authorList>
            <person name="Zaremba-Niedzwiedzka K."/>
            <person name="Caceres E.F."/>
            <person name="Saw J.H.W."/>
            <person name="Backstrom D."/>
            <person name="Juzokaite L."/>
            <person name="Vancaester E."/>
            <person name="Seitz K.W."/>
            <person name="Anantharaman K."/>
            <person name="Starnawski P."/>
            <person name="Kjeldsen K.U."/>
            <person name="Stott M.B."/>
            <person name="Nunoura T."/>
            <person name="Banfield J.F."/>
            <person name="Schramm A."/>
            <person name="Baker B.J."/>
            <person name="Spang A."/>
            <person name="Ettema T.J.G."/>
        </authorList>
    </citation>
    <scope>NUCLEOTIDE SEQUENCE</scope>
    <source>
        <strain evidence="6">TIV_2</strain>
    </source>
</reference>
<dbReference type="GO" id="GO:0003735">
    <property type="term" value="F:structural constituent of ribosome"/>
    <property type="evidence" value="ECO:0007669"/>
    <property type="project" value="InterPro"/>
</dbReference>
<dbReference type="GO" id="GO:0006412">
    <property type="term" value="P:translation"/>
    <property type="evidence" value="ECO:0007669"/>
    <property type="project" value="UniProtKB-UniRule"/>
</dbReference>
<dbReference type="InterPro" id="IPR039547">
    <property type="entry name" value="Ribosomal_eL19"/>
</dbReference>
<evidence type="ECO:0000256" key="2">
    <source>
        <dbReference type="ARBA" id="ARBA00022980"/>
    </source>
</evidence>
<dbReference type="AlphaFoldDB" id="A0A1L2JK57"/>
<dbReference type="FunFam" id="1.10.1650.10:FF:000001">
    <property type="entry name" value="Ribosomal protein L19"/>
    <property type="match status" value="1"/>
</dbReference>
<dbReference type="InterPro" id="IPR000196">
    <property type="entry name" value="Ribosomal_eL19_dom"/>
</dbReference>
<sequence length="156" mass="18215">MAEEEIRVKSLSYQKKLAAKIAGVGLDRVKIVPERAEEVAQAITRRDVEKLIRDGAIIIEPARGVSRARARARKRRKGPGRRKGGKYAILSRKERWVRKVRALRRELRRLRDAGLLSRREYRRFYRRLSLYTSVRHLRSALEKELKLSEREVEGSG</sequence>
<organism evidence="6">
    <name type="scientific">uncultured korarchaeote</name>
    <dbReference type="NCBI Taxonomy" id="161241"/>
    <lineage>
        <taxon>Archaea</taxon>
        <taxon>Thermoproteota</taxon>
        <taxon>environmental samples</taxon>
    </lineage>
</organism>